<dbReference type="AlphaFoldDB" id="T1D6L7"/>
<name>T1D6L7_9ZZZZ</name>
<sequence length="128" mass="14879">DYEAIYGTLLARFGEVMVPPPIFIESIRYSINRGIPAIGLDAPEDEFGDKYSQEFTTRNMIGYILRKRRIMKKSFTEDTPEDFVLSWKKEMDRNHGNRRMDDFRLETILNTMSSTLSESGLKSICHNC</sequence>
<dbReference type="EMBL" id="AUZX01001915">
    <property type="protein sequence ID" value="EQD77935.1"/>
    <property type="molecule type" value="Genomic_DNA"/>
</dbReference>
<gene>
    <name evidence="1" type="ORF">B1A_02578</name>
</gene>
<evidence type="ECO:0000313" key="1">
    <source>
        <dbReference type="EMBL" id="EQD77935.1"/>
    </source>
</evidence>
<proteinExistence type="predicted"/>
<organism evidence="1">
    <name type="scientific">mine drainage metagenome</name>
    <dbReference type="NCBI Taxonomy" id="410659"/>
    <lineage>
        <taxon>unclassified sequences</taxon>
        <taxon>metagenomes</taxon>
        <taxon>ecological metagenomes</taxon>
    </lineage>
</organism>
<reference evidence="1" key="2">
    <citation type="journal article" date="2014" name="ISME J.">
        <title>Microbial stratification in low pH oxic and suboxic macroscopic growths along an acid mine drainage.</title>
        <authorList>
            <person name="Mendez-Garcia C."/>
            <person name="Mesa V."/>
            <person name="Sprenger R.R."/>
            <person name="Richter M."/>
            <person name="Diez M.S."/>
            <person name="Solano J."/>
            <person name="Bargiela R."/>
            <person name="Golyshina O.V."/>
            <person name="Manteca A."/>
            <person name="Ramos J.L."/>
            <person name="Gallego J.R."/>
            <person name="Llorente I."/>
            <person name="Martins Dos Santos V.A."/>
            <person name="Jensen O.N."/>
            <person name="Pelaez A.I."/>
            <person name="Sanchez J."/>
            <person name="Ferrer M."/>
        </authorList>
    </citation>
    <scope>NUCLEOTIDE SEQUENCE</scope>
</reference>
<accession>T1D6L7</accession>
<feature type="non-terminal residue" evidence="1">
    <location>
        <position position="1"/>
    </location>
</feature>
<comment type="caution">
    <text evidence="1">The sequence shown here is derived from an EMBL/GenBank/DDBJ whole genome shotgun (WGS) entry which is preliminary data.</text>
</comment>
<reference evidence="1" key="1">
    <citation type="submission" date="2013-08" db="EMBL/GenBank/DDBJ databases">
        <authorList>
            <person name="Mendez C."/>
            <person name="Richter M."/>
            <person name="Ferrer M."/>
            <person name="Sanchez J."/>
        </authorList>
    </citation>
    <scope>NUCLEOTIDE SEQUENCE</scope>
</reference>
<protein>
    <submittedName>
        <fullName evidence="1">Uncharacterized protein</fullName>
    </submittedName>
</protein>